<comment type="caution">
    <text evidence="1">The sequence shown here is derived from an EMBL/GenBank/DDBJ whole genome shotgun (WGS) entry which is preliminary data.</text>
</comment>
<protein>
    <recommendedName>
        <fullName evidence="3">PA2169 family four-helix-bundle protein</fullName>
    </recommendedName>
</protein>
<gene>
    <name evidence="1" type="ORF">K7G82_16195</name>
</gene>
<evidence type="ECO:0000313" key="1">
    <source>
        <dbReference type="EMBL" id="MBY8823847.1"/>
    </source>
</evidence>
<dbReference type="Proteomes" id="UP000706039">
    <property type="component" value="Unassembled WGS sequence"/>
</dbReference>
<dbReference type="EMBL" id="JAINVV010000008">
    <property type="protein sequence ID" value="MBY8823847.1"/>
    <property type="molecule type" value="Genomic_DNA"/>
</dbReference>
<organism evidence="1 2">
    <name type="scientific">Sphingomonas colocasiae</name>
    <dbReference type="NCBI Taxonomy" id="1848973"/>
    <lineage>
        <taxon>Bacteria</taxon>
        <taxon>Pseudomonadati</taxon>
        <taxon>Pseudomonadota</taxon>
        <taxon>Alphaproteobacteria</taxon>
        <taxon>Sphingomonadales</taxon>
        <taxon>Sphingomonadaceae</taxon>
        <taxon>Sphingomonas</taxon>
    </lineage>
</organism>
<keyword evidence="2" id="KW-1185">Reference proteome</keyword>
<evidence type="ECO:0000313" key="2">
    <source>
        <dbReference type="Proteomes" id="UP000706039"/>
    </source>
</evidence>
<dbReference type="RefSeq" id="WP_222990959.1">
    <property type="nucleotide sequence ID" value="NZ_JAINVV010000008.1"/>
</dbReference>
<name>A0ABS7PTX2_9SPHN</name>
<reference evidence="1 2" key="1">
    <citation type="submission" date="2021-08" db="EMBL/GenBank/DDBJ databases">
        <authorList>
            <person name="Tuo L."/>
        </authorList>
    </citation>
    <scope>NUCLEOTIDE SEQUENCE [LARGE SCALE GENOMIC DNA]</scope>
    <source>
        <strain evidence="1 2">JCM 31229</strain>
    </source>
</reference>
<evidence type="ECO:0008006" key="3">
    <source>
        <dbReference type="Google" id="ProtNLM"/>
    </source>
</evidence>
<accession>A0ABS7PTX2</accession>
<sequence length="177" mass="19459">MNAQTKIEPALPPEPFDAARDKVNALRGRCMDAFARAEEAVTETLLVMAETERGKAIRLQHLVGQRFDELNTALGEGGAFAGEGKAASATLAAFRQHDDLRAFLCHGVAKVTLDKHGRWTVVMRVLALRARKAARTHRAMEQDEVAQLADQLAKASRKLCSQLGDLQAKVRSKWLCL</sequence>
<proteinExistence type="predicted"/>